<dbReference type="Proteomes" id="UP000763557">
    <property type="component" value="Unassembled WGS sequence"/>
</dbReference>
<dbReference type="Pfam" id="PF12802">
    <property type="entry name" value="MarR_2"/>
    <property type="match status" value="1"/>
</dbReference>
<organism evidence="2 3">
    <name type="scientific">Kibdelosporangium persicum</name>
    <dbReference type="NCBI Taxonomy" id="2698649"/>
    <lineage>
        <taxon>Bacteria</taxon>
        <taxon>Bacillati</taxon>
        <taxon>Actinomycetota</taxon>
        <taxon>Actinomycetes</taxon>
        <taxon>Pseudonocardiales</taxon>
        <taxon>Pseudonocardiaceae</taxon>
        <taxon>Kibdelosporangium</taxon>
    </lineage>
</organism>
<accession>A0ABX2F546</accession>
<dbReference type="InterPro" id="IPR000835">
    <property type="entry name" value="HTH_MarR-typ"/>
</dbReference>
<dbReference type="PANTHER" id="PTHR33164:SF43">
    <property type="entry name" value="HTH-TYPE TRANSCRIPTIONAL REPRESSOR YETL"/>
    <property type="match status" value="1"/>
</dbReference>
<name>A0ABX2F546_9PSEU</name>
<dbReference type="EMBL" id="JAAATY010000010">
    <property type="protein sequence ID" value="NRN66476.1"/>
    <property type="molecule type" value="Genomic_DNA"/>
</dbReference>
<proteinExistence type="predicted"/>
<dbReference type="PROSITE" id="PS50995">
    <property type="entry name" value="HTH_MARR_2"/>
    <property type="match status" value="1"/>
</dbReference>
<feature type="domain" description="HTH marR-type" evidence="1">
    <location>
        <begin position="18"/>
        <end position="150"/>
    </location>
</feature>
<dbReference type="InterPro" id="IPR039422">
    <property type="entry name" value="MarR/SlyA-like"/>
</dbReference>
<evidence type="ECO:0000259" key="1">
    <source>
        <dbReference type="PROSITE" id="PS50995"/>
    </source>
</evidence>
<dbReference type="Gene3D" id="1.10.10.10">
    <property type="entry name" value="Winged helix-like DNA-binding domain superfamily/Winged helix DNA-binding domain"/>
    <property type="match status" value="1"/>
</dbReference>
<comment type="caution">
    <text evidence="2">The sequence shown here is derived from an EMBL/GenBank/DDBJ whole genome shotgun (WGS) entry which is preliminary data.</text>
</comment>
<evidence type="ECO:0000313" key="3">
    <source>
        <dbReference type="Proteomes" id="UP000763557"/>
    </source>
</evidence>
<dbReference type="PANTHER" id="PTHR33164">
    <property type="entry name" value="TRANSCRIPTIONAL REGULATOR, MARR FAMILY"/>
    <property type="match status" value="1"/>
</dbReference>
<keyword evidence="3" id="KW-1185">Reference proteome</keyword>
<dbReference type="InterPro" id="IPR036388">
    <property type="entry name" value="WH-like_DNA-bd_sf"/>
</dbReference>
<dbReference type="InterPro" id="IPR036390">
    <property type="entry name" value="WH_DNA-bd_sf"/>
</dbReference>
<protein>
    <submittedName>
        <fullName evidence="2">Transcriptional regulator HosA</fullName>
    </submittedName>
</protein>
<dbReference type="SMART" id="SM00347">
    <property type="entry name" value="HTH_MARR"/>
    <property type="match status" value="1"/>
</dbReference>
<sequence length="158" mass="16855">MQTICQTPDMTQERVDLDSSVGYALKQAAAALRSAMDAALRPLGLNVPQYACLELLGQRPGLSAAELARGAFVTRQSMHTVLQGLQDRGLLARPSTAPHGRALPTQLTDQGARLLSQASRAIAEVERRMLHALPASGAERLRQDLTACANALNTVEDG</sequence>
<gene>
    <name evidence="2" type="ORF">GC106_37010</name>
</gene>
<evidence type="ECO:0000313" key="2">
    <source>
        <dbReference type="EMBL" id="NRN66476.1"/>
    </source>
</evidence>
<reference evidence="2 3" key="1">
    <citation type="submission" date="2020-01" db="EMBL/GenBank/DDBJ databases">
        <title>Kibdelosporangium persica a novel Actinomycetes from a hot desert in Iran.</title>
        <authorList>
            <person name="Safaei N."/>
            <person name="Zaburannyi N."/>
            <person name="Mueller R."/>
            <person name="Wink J."/>
        </authorList>
    </citation>
    <scope>NUCLEOTIDE SEQUENCE [LARGE SCALE GENOMIC DNA]</scope>
    <source>
        <strain evidence="2 3">4NS15</strain>
    </source>
</reference>
<dbReference type="SUPFAM" id="SSF46785">
    <property type="entry name" value="Winged helix' DNA-binding domain"/>
    <property type="match status" value="1"/>
</dbReference>